<evidence type="ECO:0000256" key="1">
    <source>
        <dbReference type="SAM" id="MobiDB-lite"/>
    </source>
</evidence>
<dbReference type="SUPFAM" id="SSF53474">
    <property type="entry name" value="alpha/beta-Hydrolases"/>
    <property type="match status" value="1"/>
</dbReference>
<evidence type="ECO:0000313" key="4">
    <source>
        <dbReference type="Proteomes" id="UP001596174"/>
    </source>
</evidence>
<evidence type="ECO:0000256" key="2">
    <source>
        <dbReference type="SAM" id="Phobius"/>
    </source>
</evidence>
<feature type="region of interest" description="Disordered" evidence="1">
    <location>
        <begin position="81"/>
        <end position="103"/>
    </location>
</feature>
<dbReference type="EMBL" id="JBHSQJ010000022">
    <property type="protein sequence ID" value="MFC5907033.1"/>
    <property type="molecule type" value="Genomic_DNA"/>
</dbReference>
<comment type="caution">
    <text evidence="3">The sequence shown here is derived from an EMBL/GenBank/DDBJ whole genome shotgun (WGS) entry which is preliminary data.</text>
</comment>
<dbReference type="Proteomes" id="UP001596174">
    <property type="component" value="Unassembled WGS sequence"/>
</dbReference>
<organism evidence="3 4">
    <name type="scientific">Streptacidiphilus monticola</name>
    <dbReference type="NCBI Taxonomy" id="2161674"/>
    <lineage>
        <taxon>Bacteria</taxon>
        <taxon>Bacillati</taxon>
        <taxon>Actinomycetota</taxon>
        <taxon>Actinomycetes</taxon>
        <taxon>Kitasatosporales</taxon>
        <taxon>Streptomycetaceae</taxon>
        <taxon>Streptacidiphilus</taxon>
    </lineage>
</organism>
<name>A0ABW1FXQ8_9ACTN</name>
<sequence length="384" mass="41200">MGLTSKKLELLIAVLAVACFVATVWLWPRLSRTNWRALLGRVGLLLVSQVLTLSAILLAANNWGGFYSSWGDLFGTDQGNGTISTPGTQASSTRPGTARSWVEPAGDPRPVALEMPGVQADGGTVEQVRVHGGSTGLTEDAYVYLPAEYGQPAYAHADFPVVVVFTGYPGTPENLITRMKYPTVAAQAIQQHQMQPTILVLMRPSVAMPRDTECQDVPGGPQAQSFFTKDLRTAVASRYRVGLTARSWGVIGDSTGGYCALSLALRAPQSFAAAVSLSGYYNAAHDSTTGDLFGGDPTLRQQADLMWRLRHLPGAPVSLLVTSSKTEHDWKATQQFVAAVKAPTQISTLYLPSGGHNFATWNRETPQALRWLGTHLNSPTTGTS</sequence>
<dbReference type="PANTHER" id="PTHR48098:SF1">
    <property type="entry name" value="DIACYLGLYCEROL ACYLTRANSFERASE_MYCOLYLTRANSFERASE AG85A"/>
    <property type="match status" value="1"/>
</dbReference>
<feature type="transmembrane region" description="Helical" evidence="2">
    <location>
        <begin position="7"/>
        <end position="27"/>
    </location>
</feature>
<accession>A0ABW1FXQ8</accession>
<evidence type="ECO:0000313" key="3">
    <source>
        <dbReference type="EMBL" id="MFC5907033.1"/>
    </source>
</evidence>
<keyword evidence="3" id="KW-0378">Hydrolase</keyword>
<feature type="transmembrane region" description="Helical" evidence="2">
    <location>
        <begin position="39"/>
        <end position="60"/>
    </location>
</feature>
<dbReference type="Pfam" id="PF00756">
    <property type="entry name" value="Esterase"/>
    <property type="match status" value="1"/>
</dbReference>
<proteinExistence type="predicted"/>
<dbReference type="InterPro" id="IPR050583">
    <property type="entry name" value="Mycobacterial_A85_antigen"/>
</dbReference>
<dbReference type="InterPro" id="IPR000801">
    <property type="entry name" value="Esterase-like"/>
</dbReference>
<keyword evidence="2" id="KW-0472">Membrane</keyword>
<dbReference type="Gene3D" id="3.40.50.1820">
    <property type="entry name" value="alpha/beta hydrolase"/>
    <property type="match status" value="1"/>
</dbReference>
<keyword evidence="2" id="KW-0812">Transmembrane</keyword>
<dbReference type="PANTHER" id="PTHR48098">
    <property type="entry name" value="ENTEROCHELIN ESTERASE-RELATED"/>
    <property type="match status" value="1"/>
</dbReference>
<dbReference type="RefSeq" id="WP_380581040.1">
    <property type="nucleotide sequence ID" value="NZ_JBHSQJ010000022.1"/>
</dbReference>
<feature type="compositionally biased region" description="Polar residues" evidence="1">
    <location>
        <begin position="81"/>
        <end position="95"/>
    </location>
</feature>
<reference evidence="4" key="1">
    <citation type="journal article" date="2019" name="Int. J. Syst. Evol. Microbiol.">
        <title>The Global Catalogue of Microorganisms (GCM) 10K type strain sequencing project: providing services to taxonomists for standard genome sequencing and annotation.</title>
        <authorList>
            <consortium name="The Broad Institute Genomics Platform"/>
            <consortium name="The Broad Institute Genome Sequencing Center for Infectious Disease"/>
            <person name="Wu L."/>
            <person name="Ma J."/>
        </authorList>
    </citation>
    <scope>NUCLEOTIDE SEQUENCE [LARGE SCALE GENOMIC DNA]</scope>
    <source>
        <strain evidence="4">JCM 4816</strain>
    </source>
</reference>
<gene>
    <name evidence="3" type="ORF">ACFP3V_07360</name>
</gene>
<dbReference type="InterPro" id="IPR029058">
    <property type="entry name" value="AB_hydrolase_fold"/>
</dbReference>
<dbReference type="GO" id="GO:0016787">
    <property type="term" value="F:hydrolase activity"/>
    <property type="evidence" value="ECO:0007669"/>
    <property type="project" value="UniProtKB-KW"/>
</dbReference>
<keyword evidence="4" id="KW-1185">Reference proteome</keyword>
<protein>
    <submittedName>
        <fullName evidence="3">Alpha/beta hydrolase</fullName>
    </submittedName>
</protein>
<keyword evidence="2" id="KW-1133">Transmembrane helix</keyword>